<dbReference type="PIRSF" id="PIRSF012526">
    <property type="entry name" value="CYTH_UCP012526"/>
    <property type="match status" value="1"/>
</dbReference>
<protein>
    <submittedName>
        <fullName evidence="2">Uncharacterized protein YjbK</fullName>
    </submittedName>
</protein>
<reference evidence="2 3" key="1">
    <citation type="submission" date="2023-07" db="EMBL/GenBank/DDBJ databases">
        <title>Genomic Encyclopedia of Type Strains, Phase IV (KMG-IV): sequencing the most valuable type-strain genomes for metagenomic binning, comparative biology and taxonomic classification.</title>
        <authorList>
            <person name="Goeker M."/>
        </authorList>
    </citation>
    <scope>NUCLEOTIDE SEQUENCE [LARGE SCALE GENOMIC DNA]</scope>
    <source>
        <strain evidence="2 3">DSM 19092</strain>
    </source>
</reference>
<accession>A0ABT9VN97</accession>
<dbReference type="Gene3D" id="2.40.320.10">
    <property type="entry name" value="Hypothetical Protein Pfu-838710-001"/>
    <property type="match status" value="1"/>
</dbReference>
<dbReference type="InterPro" id="IPR033469">
    <property type="entry name" value="CYTH-like_dom_sf"/>
</dbReference>
<evidence type="ECO:0000259" key="1">
    <source>
        <dbReference type="PROSITE" id="PS51707"/>
    </source>
</evidence>
<dbReference type="Pfam" id="PF01928">
    <property type="entry name" value="CYTH"/>
    <property type="match status" value="1"/>
</dbReference>
<evidence type="ECO:0000313" key="3">
    <source>
        <dbReference type="Proteomes" id="UP001225646"/>
    </source>
</evidence>
<dbReference type="SMART" id="SM01118">
    <property type="entry name" value="CYTH"/>
    <property type="match status" value="1"/>
</dbReference>
<sequence length="194" mass="22684">MSQQIEIEFKNLLTKEEFERLCSFLGLASTHFHKQENHYFDTPQFSLKEKGAALRIRAKNGKYVLTLKEPAKIGLLETHQPLSENECKIALQTFSLPESGEVLDRLIALNIEPSNLQYFGALTTYRAEKRYENGLVILDHSRYLNKEDFEIEYEVDDASQGKKQFLTFLQTHNIPVRKTENKIKRFYLAKYEQC</sequence>
<feature type="domain" description="CYTH" evidence="1">
    <location>
        <begin position="4"/>
        <end position="193"/>
    </location>
</feature>
<dbReference type="Proteomes" id="UP001225646">
    <property type="component" value="Unassembled WGS sequence"/>
</dbReference>
<organism evidence="2 3">
    <name type="scientific">Aeribacillus alveayuensis</name>
    <dbReference type="NCBI Taxonomy" id="279215"/>
    <lineage>
        <taxon>Bacteria</taxon>
        <taxon>Bacillati</taxon>
        <taxon>Bacillota</taxon>
        <taxon>Bacilli</taxon>
        <taxon>Bacillales</taxon>
        <taxon>Bacillaceae</taxon>
        <taxon>Aeribacillus</taxon>
    </lineage>
</organism>
<dbReference type="PROSITE" id="PS51707">
    <property type="entry name" value="CYTH"/>
    <property type="match status" value="1"/>
</dbReference>
<dbReference type="CDD" id="cd07762">
    <property type="entry name" value="CYTH-like_Pase_1"/>
    <property type="match status" value="1"/>
</dbReference>
<name>A0ABT9VN97_9BACI</name>
<gene>
    <name evidence="2" type="ORF">J2S06_001528</name>
</gene>
<keyword evidence="3" id="KW-1185">Reference proteome</keyword>
<proteinExistence type="predicted"/>
<dbReference type="EMBL" id="JAUSTR010000004">
    <property type="protein sequence ID" value="MDQ0162451.1"/>
    <property type="molecule type" value="Genomic_DNA"/>
</dbReference>
<evidence type="ECO:0000313" key="2">
    <source>
        <dbReference type="EMBL" id="MDQ0162451.1"/>
    </source>
</evidence>
<dbReference type="RefSeq" id="WP_419151878.1">
    <property type="nucleotide sequence ID" value="NZ_JAUSTR010000004.1"/>
</dbReference>
<dbReference type="InterPro" id="IPR009195">
    <property type="entry name" value="Uncharacterised_YjbK"/>
</dbReference>
<dbReference type="SUPFAM" id="SSF55154">
    <property type="entry name" value="CYTH-like phosphatases"/>
    <property type="match status" value="1"/>
</dbReference>
<dbReference type="InterPro" id="IPR023577">
    <property type="entry name" value="CYTH_domain"/>
</dbReference>
<comment type="caution">
    <text evidence="2">The sequence shown here is derived from an EMBL/GenBank/DDBJ whole genome shotgun (WGS) entry which is preliminary data.</text>
</comment>